<feature type="transmembrane region" description="Helical" evidence="2">
    <location>
        <begin position="198"/>
        <end position="218"/>
    </location>
</feature>
<feature type="transmembrane region" description="Helical" evidence="2">
    <location>
        <begin position="113"/>
        <end position="131"/>
    </location>
</feature>
<feature type="region of interest" description="Disordered" evidence="1">
    <location>
        <begin position="376"/>
        <end position="399"/>
    </location>
</feature>
<gene>
    <name evidence="3" type="ORF">SAMN02745146_0475</name>
</gene>
<feature type="transmembrane region" description="Helical" evidence="2">
    <location>
        <begin position="230"/>
        <end position="250"/>
    </location>
</feature>
<keyword evidence="2" id="KW-1133">Transmembrane helix</keyword>
<name>A0A1M6A445_9BACT</name>
<dbReference type="Proteomes" id="UP000184418">
    <property type="component" value="Unassembled WGS sequence"/>
</dbReference>
<dbReference type="STRING" id="1121955.SAMN02745146_0475"/>
<protein>
    <recommendedName>
        <fullName evidence="5">DUF4401 domain-containing protein</fullName>
    </recommendedName>
</protein>
<feature type="transmembrane region" description="Helical" evidence="2">
    <location>
        <begin position="295"/>
        <end position="315"/>
    </location>
</feature>
<sequence>MNVKAYPTAWPYAEAVQKLARRWQRQQLISAPQMEAIKAAYPLSYYRPHVFIRVGLFVFTLFGCCAAAGLIPGLLGFQNFNFILLALLCAGGSLLLLEHLIRESQLYHSGSDNALLYFSLTCLIFAVFYAVGEATPAPYRASFSLTNPFLLLALLPTLGLLMAAVIRYADRWVAAVTYCTYLLLVAGFLLQFAAGRLVLSFAIMLASAAAYALVLRLARRPDYLYYKPCFDLLKALALITFYLGGNYLVVREGNAALSALTVSRQVPFAPLFHFFTAGIPLLYIVVGLRRPHRTWLIVGLLALAFSLYTLRFYRALLPPEIAATLAGAVLISLTVWAFRYLRTPRHGLSAAAEGDENKDSLLNLESLVVAQTAHAPTPQPRGFEFGGGSSGGGGADGKY</sequence>
<feature type="transmembrane region" description="Helical" evidence="2">
    <location>
        <begin position="143"/>
        <end position="165"/>
    </location>
</feature>
<dbReference type="AlphaFoldDB" id="A0A1M6A445"/>
<keyword evidence="4" id="KW-1185">Reference proteome</keyword>
<feature type="transmembrane region" description="Helical" evidence="2">
    <location>
        <begin position="80"/>
        <end position="101"/>
    </location>
</feature>
<evidence type="ECO:0000313" key="4">
    <source>
        <dbReference type="Proteomes" id="UP000184418"/>
    </source>
</evidence>
<keyword evidence="2" id="KW-0812">Transmembrane</keyword>
<feature type="compositionally biased region" description="Gly residues" evidence="1">
    <location>
        <begin position="384"/>
        <end position="399"/>
    </location>
</feature>
<keyword evidence="2" id="KW-0472">Membrane</keyword>
<evidence type="ECO:0000313" key="3">
    <source>
        <dbReference type="EMBL" id="SHI30923.1"/>
    </source>
</evidence>
<reference evidence="3 4" key="1">
    <citation type="submission" date="2016-11" db="EMBL/GenBank/DDBJ databases">
        <authorList>
            <person name="Jaros S."/>
            <person name="Januszkiewicz K."/>
            <person name="Wedrychowicz H."/>
        </authorList>
    </citation>
    <scope>NUCLEOTIDE SEQUENCE [LARGE SCALE GENOMIC DNA]</scope>
    <source>
        <strain evidence="3 4">DSM 21074</strain>
    </source>
</reference>
<evidence type="ECO:0008006" key="5">
    <source>
        <dbReference type="Google" id="ProtNLM"/>
    </source>
</evidence>
<feature type="transmembrane region" description="Helical" evidence="2">
    <location>
        <begin position="321"/>
        <end position="341"/>
    </location>
</feature>
<dbReference type="EMBL" id="FQYN01000001">
    <property type="protein sequence ID" value="SHI30923.1"/>
    <property type="molecule type" value="Genomic_DNA"/>
</dbReference>
<dbReference type="OrthoDB" id="660047at2"/>
<proteinExistence type="predicted"/>
<evidence type="ECO:0000256" key="2">
    <source>
        <dbReference type="SAM" id="Phobius"/>
    </source>
</evidence>
<feature type="transmembrane region" description="Helical" evidence="2">
    <location>
        <begin position="172"/>
        <end position="192"/>
    </location>
</feature>
<dbReference type="RefSeq" id="WP_073104817.1">
    <property type="nucleotide sequence ID" value="NZ_FQYN01000001.1"/>
</dbReference>
<feature type="transmembrane region" description="Helical" evidence="2">
    <location>
        <begin position="270"/>
        <end position="288"/>
    </location>
</feature>
<organism evidence="3 4">
    <name type="scientific">Hymenobacter daecheongensis DSM 21074</name>
    <dbReference type="NCBI Taxonomy" id="1121955"/>
    <lineage>
        <taxon>Bacteria</taxon>
        <taxon>Pseudomonadati</taxon>
        <taxon>Bacteroidota</taxon>
        <taxon>Cytophagia</taxon>
        <taxon>Cytophagales</taxon>
        <taxon>Hymenobacteraceae</taxon>
        <taxon>Hymenobacter</taxon>
    </lineage>
</organism>
<accession>A0A1M6A445</accession>
<feature type="transmembrane region" description="Helical" evidence="2">
    <location>
        <begin position="50"/>
        <end position="74"/>
    </location>
</feature>
<evidence type="ECO:0000256" key="1">
    <source>
        <dbReference type="SAM" id="MobiDB-lite"/>
    </source>
</evidence>